<organism evidence="2 3">
    <name type="scientific">Telmatocola sphagniphila</name>
    <dbReference type="NCBI Taxonomy" id="1123043"/>
    <lineage>
        <taxon>Bacteria</taxon>
        <taxon>Pseudomonadati</taxon>
        <taxon>Planctomycetota</taxon>
        <taxon>Planctomycetia</taxon>
        <taxon>Gemmatales</taxon>
        <taxon>Gemmataceae</taxon>
    </lineage>
</organism>
<gene>
    <name evidence="2" type="ORF">KIH39_03405</name>
</gene>
<proteinExistence type="predicted"/>
<name>A0A8E6EVS2_9BACT</name>
<dbReference type="Pfam" id="PF12867">
    <property type="entry name" value="DinB_2"/>
    <property type="match status" value="1"/>
</dbReference>
<protein>
    <submittedName>
        <fullName evidence="2">DinB family protein</fullName>
    </submittedName>
</protein>
<dbReference type="InterPro" id="IPR034660">
    <property type="entry name" value="DinB/YfiT-like"/>
</dbReference>
<dbReference type="KEGG" id="tsph:KIH39_03405"/>
<sequence>MPKPQKSEYGRFYDTYIDLVNEEDVLPALEKGPAETIPFLRTVSEAVSKIVHPPYTWNLKQVLGHMIDTERVFAFRALCFARGDQNSLPGFDENAYALVAEYDSRNWQDLVEEFDLTRRSNILMFRGFKAGDLLRVGIASNNSVSVRALGYMMAGHERHHLGILRKRLQSA</sequence>
<dbReference type="RefSeq" id="WP_213497867.1">
    <property type="nucleotide sequence ID" value="NZ_CP074694.1"/>
</dbReference>
<evidence type="ECO:0000313" key="3">
    <source>
        <dbReference type="Proteomes" id="UP000676194"/>
    </source>
</evidence>
<evidence type="ECO:0000259" key="1">
    <source>
        <dbReference type="Pfam" id="PF12867"/>
    </source>
</evidence>
<dbReference type="AlphaFoldDB" id="A0A8E6EVS2"/>
<feature type="domain" description="DinB-like" evidence="1">
    <location>
        <begin position="28"/>
        <end position="163"/>
    </location>
</feature>
<dbReference type="Gene3D" id="1.20.120.450">
    <property type="entry name" value="dinb family like domain"/>
    <property type="match status" value="1"/>
</dbReference>
<evidence type="ECO:0000313" key="2">
    <source>
        <dbReference type="EMBL" id="QVL32977.1"/>
    </source>
</evidence>
<keyword evidence="3" id="KW-1185">Reference proteome</keyword>
<reference evidence="2" key="1">
    <citation type="submission" date="2021-05" db="EMBL/GenBank/DDBJ databases">
        <title>Complete genome sequence of the cellulolytic planctomycete Telmatocola sphagniphila SP2T and characterization of the first cellulase from planctomycetes.</title>
        <authorList>
            <person name="Rakitin A.L."/>
            <person name="Beletsky A.V."/>
            <person name="Naumoff D.G."/>
            <person name="Kulichevskaya I.S."/>
            <person name="Mardanov A.V."/>
            <person name="Ravin N.V."/>
            <person name="Dedysh S.N."/>
        </authorList>
    </citation>
    <scope>NUCLEOTIDE SEQUENCE</scope>
    <source>
        <strain evidence="2">SP2T</strain>
    </source>
</reference>
<dbReference type="EMBL" id="CP074694">
    <property type="protein sequence ID" value="QVL32977.1"/>
    <property type="molecule type" value="Genomic_DNA"/>
</dbReference>
<dbReference type="Proteomes" id="UP000676194">
    <property type="component" value="Chromosome"/>
</dbReference>
<accession>A0A8E6EVS2</accession>
<dbReference type="SUPFAM" id="SSF109854">
    <property type="entry name" value="DinB/YfiT-like putative metalloenzymes"/>
    <property type="match status" value="1"/>
</dbReference>
<dbReference type="InterPro" id="IPR024775">
    <property type="entry name" value="DinB-like"/>
</dbReference>